<dbReference type="FunCoup" id="A0A2J7RPU7">
    <property type="interactions" value="109"/>
</dbReference>
<dbReference type="SMART" id="SM00204">
    <property type="entry name" value="TGFB"/>
    <property type="match status" value="1"/>
</dbReference>
<dbReference type="OrthoDB" id="5987191at2759"/>
<dbReference type="GO" id="GO:0032502">
    <property type="term" value="P:developmental process"/>
    <property type="evidence" value="ECO:0007669"/>
    <property type="project" value="UniProtKB-ARBA"/>
</dbReference>
<dbReference type="InterPro" id="IPR015615">
    <property type="entry name" value="TGF-beta-rel"/>
</dbReference>
<comment type="subcellular location">
    <subcellularLocation>
        <location evidence="1">Secreted</location>
    </subcellularLocation>
</comment>
<organism evidence="13 14">
    <name type="scientific">Cryptotermes secundus</name>
    <dbReference type="NCBI Taxonomy" id="105785"/>
    <lineage>
        <taxon>Eukaryota</taxon>
        <taxon>Metazoa</taxon>
        <taxon>Ecdysozoa</taxon>
        <taxon>Arthropoda</taxon>
        <taxon>Hexapoda</taxon>
        <taxon>Insecta</taxon>
        <taxon>Pterygota</taxon>
        <taxon>Neoptera</taxon>
        <taxon>Polyneoptera</taxon>
        <taxon>Dictyoptera</taxon>
        <taxon>Blattodea</taxon>
        <taxon>Blattoidea</taxon>
        <taxon>Termitoidae</taxon>
        <taxon>Kalotermitidae</taxon>
        <taxon>Cryptotermitinae</taxon>
        <taxon>Cryptotermes</taxon>
    </lineage>
</organism>
<feature type="domain" description="TGF-beta family profile" evidence="12">
    <location>
        <begin position="279"/>
        <end position="397"/>
    </location>
</feature>
<dbReference type="Gene3D" id="2.10.90.10">
    <property type="entry name" value="Cystine-knot cytokines"/>
    <property type="match status" value="1"/>
</dbReference>
<dbReference type="InterPro" id="IPR001839">
    <property type="entry name" value="TGF-b_C"/>
</dbReference>
<evidence type="ECO:0000256" key="9">
    <source>
        <dbReference type="RuleBase" id="RU000354"/>
    </source>
</evidence>
<dbReference type="EMBL" id="NEVH01001355">
    <property type="protein sequence ID" value="PNF42854.1"/>
    <property type="molecule type" value="Genomic_DNA"/>
</dbReference>
<gene>
    <name evidence="13" type="primary">gbb</name>
    <name evidence="13" type="ORF">B7P43_G13077</name>
</gene>
<keyword evidence="5 11" id="KW-0732">Signal</keyword>
<evidence type="ECO:0000256" key="3">
    <source>
        <dbReference type="ARBA" id="ARBA00022514"/>
    </source>
</evidence>
<evidence type="ECO:0000259" key="12">
    <source>
        <dbReference type="PROSITE" id="PS51362"/>
    </source>
</evidence>
<comment type="caution">
    <text evidence="13">The sequence shown here is derived from an EMBL/GenBank/DDBJ whole genome shotgun (WGS) entry which is preliminary data.</text>
</comment>
<evidence type="ECO:0000313" key="13">
    <source>
        <dbReference type="EMBL" id="PNF42854.1"/>
    </source>
</evidence>
<evidence type="ECO:0000256" key="8">
    <source>
        <dbReference type="ARBA" id="ARBA00023180"/>
    </source>
</evidence>
<sequence length="397" mass="44062">MEVWLMLCLIPALGRAALSGLYVDNGVDRTVMARTLTRSERREVEHEILSLLGLSSRPQRAPPDSAAPQFLLDVYKSLLDAPLDDLNLSGRDLNAINESDVIMSFASRSEAHLSGLRHERGRRLWFDVSEVPVGERIVSSELRLFLSEGTALQRATVSVYQLVADDGGDNALMLVDSVSAGPAGGWLVLNVTGPFSSWVAFPDSNLGLYLSVHLPDNPAHEINPEDIGIVSSKMDAKRQPFMVAFFQSSGHHMAHSRKTRETQRRTKKKADTSAAESSYSPRTFTDSSIHWSSRSCQIQTLYVSFRDLEWHDWIIAPNGYDAFYCSGECNFPLNAHMNATNHAIVQTLVHLMNPSQVPKPCCAPTKLSPISVLYFLDESNVILKKYKNMVVKSCGCH</sequence>
<accession>A0A2J7RPU7</accession>
<dbReference type="InterPro" id="IPR017948">
    <property type="entry name" value="TGFb_CS"/>
</dbReference>
<dbReference type="InParanoid" id="A0A2J7RPU7"/>
<dbReference type="AlphaFoldDB" id="A0A2J7RPU7"/>
<keyword evidence="14" id="KW-1185">Reference proteome</keyword>
<evidence type="ECO:0000256" key="5">
    <source>
        <dbReference type="ARBA" id="ARBA00022729"/>
    </source>
</evidence>
<evidence type="ECO:0000256" key="10">
    <source>
        <dbReference type="SAM" id="MobiDB-lite"/>
    </source>
</evidence>
<evidence type="ECO:0000313" key="14">
    <source>
        <dbReference type="Proteomes" id="UP000235965"/>
    </source>
</evidence>
<dbReference type="PANTHER" id="PTHR11848">
    <property type="entry name" value="TGF-BETA FAMILY"/>
    <property type="match status" value="1"/>
</dbReference>
<comment type="similarity">
    <text evidence="2 9">Belongs to the TGF-beta family.</text>
</comment>
<keyword evidence="8" id="KW-0325">Glycoprotein</keyword>
<keyword evidence="4" id="KW-0964">Secreted</keyword>
<dbReference type="PROSITE" id="PS51362">
    <property type="entry name" value="TGF_BETA_2"/>
    <property type="match status" value="1"/>
</dbReference>
<dbReference type="FunFam" id="2.10.90.10:FF:000003">
    <property type="entry name" value="Bone morphogenetic protein 5"/>
    <property type="match status" value="1"/>
</dbReference>
<evidence type="ECO:0000256" key="6">
    <source>
        <dbReference type="ARBA" id="ARBA00023030"/>
    </source>
</evidence>
<reference evidence="13 14" key="1">
    <citation type="submission" date="2017-12" db="EMBL/GenBank/DDBJ databases">
        <title>Hemimetabolous genomes reveal molecular basis of termite eusociality.</title>
        <authorList>
            <person name="Harrison M.C."/>
            <person name="Jongepier E."/>
            <person name="Robertson H.M."/>
            <person name="Arning N."/>
            <person name="Bitard-Feildel T."/>
            <person name="Chao H."/>
            <person name="Childers C.P."/>
            <person name="Dinh H."/>
            <person name="Doddapaneni H."/>
            <person name="Dugan S."/>
            <person name="Gowin J."/>
            <person name="Greiner C."/>
            <person name="Han Y."/>
            <person name="Hu H."/>
            <person name="Hughes D.S.T."/>
            <person name="Huylmans A.-K."/>
            <person name="Kemena C."/>
            <person name="Kremer L.P.M."/>
            <person name="Lee S.L."/>
            <person name="Lopez-Ezquerra A."/>
            <person name="Mallet L."/>
            <person name="Monroy-Kuhn J.M."/>
            <person name="Moser A."/>
            <person name="Murali S.C."/>
            <person name="Muzny D.M."/>
            <person name="Otani S."/>
            <person name="Piulachs M.-D."/>
            <person name="Poelchau M."/>
            <person name="Qu J."/>
            <person name="Schaub F."/>
            <person name="Wada-Katsumata A."/>
            <person name="Worley K.C."/>
            <person name="Xie Q."/>
            <person name="Ylla G."/>
            <person name="Poulsen M."/>
            <person name="Gibbs R.A."/>
            <person name="Schal C."/>
            <person name="Richards S."/>
            <person name="Belles X."/>
            <person name="Korb J."/>
            <person name="Bornberg-Bauer E."/>
        </authorList>
    </citation>
    <scope>NUCLEOTIDE SEQUENCE [LARGE SCALE GENOMIC DNA]</scope>
    <source>
        <tissue evidence="13">Whole body</tissue>
    </source>
</reference>
<dbReference type="InterPro" id="IPR029034">
    <property type="entry name" value="Cystine-knot_cytokine"/>
</dbReference>
<dbReference type="Pfam" id="PF00688">
    <property type="entry name" value="TGFb_propeptide"/>
    <property type="match status" value="1"/>
</dbReference>
<dbReference type="PROSITE" id="PS00250">
    <property type="entry name" value="TGF_BETA_1"/>
    <property type="match status" value="1"/>
</dbReference>
<dbReference type="GO" id="GO:0005615">
    <property type="term" value="C:extracellular space"/>
    <property type="evidence" value="ECO:0007669"/>
    <property type="project" value="UniProtKB-KW"/>
</dbReference>
<evidence type="ECO:0000256" key="4">
    <source>
        <dbReference type="ARBA" id="ARBA00022525"/>
    </source>
</evidence>
<dbReference type="Gene3D" id="2.60.120.970">
    <property type="match status" value="1"/>
</dbReference>
<dbReference type="InterPro" id="IPR001111">
    <property type="entry name" value="TGF-b_propeptide"/>
</dbReference>
<dbReference type="STRING" id="105785.A0A2J7RPU7"/>
<keyword evidence="6 9" id="KW-0339">Growth factor</keyword>
<feature type="region of interest" description="Disordered" evidence="10">
    <location>
        <begin position="250"/>
        <end position="282"/>
    </location>
</feature>
<dbReference type="PANTHER" id="PTHR11848:SF310">
    <property type="entry name" value="PROTEIN 60A-RELATED"/>
    <property type="match status" value="1"/>
</dbReference>
<evidence type="ECO:0000256" key="2">
    <source>
        <dbReference type="ARBA" id="ARBA00006656"/>
    </source>
</evidence>
<dbReference type="SUPFAM" id="SSF57501">
    <property type="entry name" value="Cystine-knot cytokines"/>
    <property type="match status" value="1"/>
</dbReference>
<evidence type="ECO:0000256" key="11">
    <source>
        <dbReference type="SAM" id="SignalP"/>
    </source>
</evidence>
<feature type="signal peptide" evidence="11">
    <location>
        <begin position="1"/>
        <end position="16"/>
    </location>
</feature>
<evidence type="ECO:0000256" key="1">
    <source>
        <dbReference type="ARBA" id="ARBA00004613"/>
    </source>
</evidence>
<feature type="chain" id="PRO_5014344962" evidence="11">
    <location>
        <begin position="17"/>
        <end position="397"/>
    </location>
</feature>
<dbReference type="CDD" id="cd13761">
    <property type="entry name" value="TGF_beta_BMP5_like"/>
    <property type="match status" value="1"/>
</dbReference>
<proteinExistence type="inferred from homology"/>
<protein>
    <submittedName>
        <fullName evidence="13">Protein 60A</fullName>
    </submittedName>
</protein>
<dbReference type="GO" id="GO:0005125">
    <property type="term" value="F:cytokine activity"/>
    <property type="evidence" value="ECO:0007669"/>
    <property type="project" value="UniProtKB-KW"/>
</dbReference>
<keyword evidence="7" id="KW-1015">Disulfide bond</keyword>
<dbReference type="Proteomes" id="UP000235965">
    <property type="component" value="Unassembled WGS sequence"/>
</dbReference>
<evidence type="ECO:0000256" key="7">
    <source>
        <dbReference type="ARBA" id="ARBA00023157"/>
    </source>
</evidence>
<keyword evidence="3" id="KW-0202">Cytokine</keyword>
<name>A0A2J7RPU7_9NEOP</name>
<dbReference type="Pfam" id="PF00019">
    <property type="entry name" value="TGF_beta"/>
    <property type="match status" value="1"/>
</dbReference>
<dbReference type="GO" id="GO:0008083">
    <property type="term" value="F:growth factor activity"/>
    <property type="evidence" value="ECO:0007669"/>
    <property type="project" value="UniProtKB-KW"/>
</dbReference>